<dbReference type="STRING" id="254406.SAMN04488042_1011340"/>
<evidence type="ECO:0000313" key="2">
    <source>
        <dbReference type="EMBL" id="SFL74326.1"/>
    </source>
</evidence>
<dbReference type="OrthoDB" id="7742354at2"/>
<dbReference type="InterPro" id="IPR036844">
    <property type="entry name" value="Hint_dom_sf"/>
</dbReference>
<accession>A0A1I4K784</accession>
<keyword evidence="3" id="KW-1185">Reference proteome</keyword>
<feature type="domain" description="Hedgehog/Intein (Hint)" evidence="1">
    <location>
        <begin position="138"/>
        <end position="283"/>
    </location>
</feature>
<dbReference type="RefSeq" id="WP_093092006.1">
    <property type="nucleotide sequence ID" value="NZ_FOTQ01000001.1"/>
</dbReference>
<dbReference type="SUPFAM" id="SSF51294">
    <property type="entry name" value="Hedgehog/intein (Hint) domain"/>
    <property type="match status" value="1"/>
</dbReference>
<dbReference type="EMBL" id="FOTQ01000001">
    <property type="protein sequence ID" value="SFL74326.1"/>
    <property type="molecule type" value="Genomic_DNA"/>
</dbReference>
<gene>
    <name evidence="2" type="ORF">SAMN04488042_1011340</name>
</gene>
<protein>
    <submittedName>
        <fullName evidence="2">Hint domain-containing protein</fullName>
    </submittedName>
</protein>
<evidence type="ECO:0000313" key="3">
    <source>
        <dbReference type="Proteomes" id="UP000199144"/>
    </source>
</evidence>
<sequence length="334" mass="36628">MAEPKFTEIKYRGPGSQDFIETSVPAGMDVSTIQIVVYHPNGNVRSINGIGDYDDTMFGQDVYSLDAAVHKDGAVALVVDGVVVSFVSFDNIVTPTSGPAAGMSSTQIGSTGNNQNESVQLDQNGNWTTGAINEGTIPCFLVGTKIATRRGEVAVENLRPGDMVVVRDGGFAPIRWIGSYVADARGAGHEKCAPICIPRGAMGRGVPARDLYVSPNHRIWMRDPSFEMLFEEREVLIPAKQLVGWKGIKQVSYVPTPEYFHILFDKHQIIISDGMQTESFHPGELTFDQFEHEARDELLRLFPELIELAAYGETARRCLKSHEAQVAVRSAWVA</sequence>
<dbReference type="AlphaFoldDB" id="A0A1I4K784"/>
<proteinExistence type="predicted"/>
<dbReference type="Pfam" id="PF13403">
    <property type="entry name" value="Hint_2"/>
    <property type="match status" value="1"/>
</dbReference>
<name>A0A1I4K784_9RHOB</name>
<dbReference type="InterPro" id="IPR028992">
    <property type="entry name" value="Hedgehog/Intein_dom"/>
</dbReference>
<dbReference type="Gene3D" id="2.170.16.10">
    <property type="entry name" value="Hedgehog/Intein (Hint) domain"/>
    <property type="match status" value="1"/>
</dbReference>
<evidence type="ECO:0000259" key="1">
    <source>
        <dbReference type="Pfam" id="PF13403"/>
    </source>
</evidence>
<dbReference type="Proteomes" id="UP000199144">
    <property type="component" value="Unassembled WGS sequence"/>
</dbReference>
<reference evidence="2 3" key="1">
    <citation type="submission" date="2016-10" db="EMBL/GenBank/DDBJ databases">
        <authorList>
            <person name="de Groot N.N."/>
        </authorList>
    </citation>
    <scope>NUCLEOTIDE SEQUENCE [LARGE SCALE GENOMIC DNA]</scope>
    <source>
        <strain evidence="2 3">DSM 15283</strain>
    </source>
</reference>
<organism evidence="2 3">
    <name type="scientific">Shimia aestuarii</name>
    <dbReference type="NCBI Taxonomy" id="254406"/>
    <lineage>
        <taxon>Bacteria</taxon>
        <taxon>Pseudomonadati</taxon>
        <taxon>Pseudomonadota</taxon>
        <taxon>Alphaproteobacteria</taxon>
        <taxon>Rhodobacterales</taxon>
        <taxon>Roseobacteraceae</taxon>
    </lineage>
</organism>